<dbReference type="CDD" id="cd07302">
    <property type="entry name" value="CHD"/>
    <property type="match status" value="1"/>
</dbReference>
<keyword evidence="5" id="KW-0808">Transferase</keyword>
<dbReference type="GeneID" id="8853476"/>
<dbReference type="Pfam" id="PF00069">
    <property type="entry name" value="Pkinase"/>
    <property type="match status" value="1"/>
</dbReference>
<dbReference type="InterPro" id="IPR001054">
    <property type="entry name" value="A/G_cyclase"/>
</dbReference>
<keyword evidence="5" id="KW-0418">Kinase</keyword>
<dbReference type="STRING" id="5762.D2VVC1"/>
<dbReference type="PROSITE" id="PS50125">
    <property type="entry name" value="GUANYLATE_CYCLASE_2"/>
    <property type="match status" value="1"/>
</dbReference>
<keyword evidence="6" id="KW-1185">Reference proteome</keyword>
<dbReference type="InParanoid" id="D2VVC1"/>
<dbReference type="InterPro" id="IPR029787">
    <property type="entry name" value="Nucleotide_cyclase"/>
</dbReference>
<dbReference type="eggNOG" id="KOG0519">
    <property type="taxonomic scope" value="Eukaryota"/>
</dbReference>
<dbReference type="SUPFAM" id="SSF55073">
    <property type="entry name" value="Nucleotide cyclase"/>
    <property type="match status" value="1"/>
</dbReference>
<dbReference type="KEGG" id="ngr:NAEGRDRAFT_81356"/>
<feature type="region of interest" description="Disordered" evidence="2">
    <location>
        <begin position="130"/>
        <end position="160"/>
    </location>
</feature>
<dbReference type="EMBL" id="GG738901">
    <property type="protein sequence ID" value="EFC39209.1"/>
    <property type="molecule type" value="Genomic_DNA"/>
</dbReference>
<dbReference type="OrthoDB" id="546632at2759"/>
<name>D2VVC1_NAEGR</name>
<dbReference type="GO" id="GO:0035556">
    <property type="term" value="P:intracellular signal transduction"/>
    <property type="evidence" value="ECO:0007669"/>
    <property type="project" value="InterPro"/>
</dbReference>
<feature type="region of interest" description="Disordered" evidence="2">
    <location>
        <begin position="203"/>
        <end position="226"/>
    </location>
</feature>
<dbReference type="SUPFAM" id="SSF56112">
    <property type="entry name" value="Protein kinase-like (PK-like)"/>
    <property type="match status" value="1"/>
</dbReference>
<dbReference type="InterPro" id="IPR000719">
    <property type="entry name" value="Prot_kinase_dom"/>
</dbReference>
<evidence type="ECO:0000256" key="2">
    <source>
        <dbReference type="SAM" id="MobiDB-lite"/>
    </source>
</evidence>
<dbReference type="PROSITE" id="PS50011">
    <property type="entry name" value="PROTEIN_KINASE_DOM"/>
    <property type="match status" value="1"/>
</dbReference>
<feature type="compositionally biased region" description="Polar residues" evidence="2">
    <location>
        <begin position="130"/>
        <end position="151"/>
    </location>
</feature>
<dbReference type="InterPro" id="IPR053159">
    <property type="entry name" value="Hybrid_Histidine_Kinase"/>
</dbReference>
<dbReference type="Pfam" id="PF00211">
    <property type="entry name" value="Guanylate_cyc"/>
    <property type="match status" value="1"/>
</dbReference>
<dbReference type="SUPFAM" id="SSF52540">
    <property type="entry name" value="P-loop containing nucleoside triphosphate hydrolases"/>
    <property type="match status" value="1"/>
</dbReference>
<dbReference type="RefSeq" id="XP_002671953.1">
    <property type="nucleotide sequence ID" value="XM_002671907.1"/>
</dbReference>
<dbReference type="Gene3D" id="3.40.50.300">
    <property type="entry name" value="P-loop containing nucleotide triphosphate hydrolases"/>
    <property type="match status" value="1"/>
</dbReference>
<dbReference type="GO" id="GO:0016020">
    <property type="term" value="C:membrane"/>
    <property type="evidence" value="ECO:0007669"/>
    <property type="project" value="UniProtKB-SubCell"/>
</dbReference>
<feature type="domain" description="Guanylate cyclase" evidence="4">
    <location>
        <begin position="1890"/>
        <end position="2011"/>
    </location>
</feature>
<dbReference type="InterPro" id="IPR011009">
    <property type="entry name" value="Kinase-like_dom_sf"/>
</dbReference>
<dbReference type="GO" id="GO:0004674">
    <property type="term" value="F:protein serine/threonine kinase activity"/>
    <property type="evidence" value="ECO:0007669"/>
    <property type="project" value="UniProtKB-KW"/>
</dbReference>
<proteinExistence type="predicted"/>
<dbReference type="PROSITE" id="PS00109">
    <property type="entry name" value="PROTEIN_KINASE_TYR"/>
    <property type="match status" value="1"/>
</dbReference>
<dbReference type="PANTHER" id="PTHR43642:SF1">
    <property type="entry name" value="HYBRID SIGNAL TRANSDUCTION HISTIDINE KINASE G"/>
    <property type="match status" value="1"/>
</dbReference>
<dbReference type="InterPro" id="IPR029016">
    <property type="entry name" value="GAF-like_dom_sf"/>
</dbReference>
<protein>
    <submittedName>
        <fullName evidence="5">Serine/threonine protein kinase</fullName>
    </submittedName>
</protein>
<dbReference type="InterPro" id="IPR041664">
    <property type="entry name" value="AAA_16"/>
</dbReference>
<dbReference type="Proteomes" id="UP000006671">
    <property type="component" value="Unassembled WGS sequence"/>
</dbReference>
<evidence type="ECO:0000313" key="6">
    <source>
        <dbReference type="Proteomes" id="UP000006671"/>
    </source>
</evidence>
<dbReference type="GO" id="GO:0009190">
    <property type="term" value="P:cyclic nucleotide biosynthetic process"/>
    <property type="evidence" value="ECO:0007669"/>
    <property type="project" value="InterPro"/>
</dbReference>
<feature type="domain" description="Protein kinase" evidence="3">
    <location>
        <begin position="278"/>
        <end position="620"/>
    </location>
</feature>
<dbReference type="Gene3D" id="3.30.450.40">
    <property type="match status" value="1"/>
</dbReference>
<accession>D2VVC1</accession>
<dbReference type="SMART" id="SM00220">
    <property type="entry name" value="S_TKc"/>
    <property type="match status" value="1"/>
</dbReference>
<dbReference type="PANTHER" id="PTHR43642">
    <property type="entry name" value="HYBRID SIGNAL TRANSDUCTION HISTIDINE KINASE G"/>
    <property type="match status" value="1"/>
</dbReference>
<dbReference type="GO" id="GO:0005524">
    <property type="term" value="F:ATP binding"/>
    <property type="evidence" value="ECO:0007669"/>
    <property type="project" value="InterPro"/>
</dbReference>
<organism evidence="6">
    <name type="scientific">Naegleria gruberi</name>
    <name type="common">Amoeba</name>
    <dbReference type="NCBI Taxonomy" id="5762"/>
    <lineage>
        <taxon>Eukaryota</taxon>
        <taxon>Discoba</taxon>
        <taxon>Heterolobosea</taxon>
        <taxon>Tetramitia</taxon>
        <taxon>Eutetramitia</taxon>
        <taxon>Vahlkampfiidae</taxon>
        <taxon>Naegleria</taxon>
    </lineage>
</organism>
<dbReference type="SMART" id="SM00044">
    <property type="entry name" value="CYCc"/>
    <property type="match status" value="1"/>
</dbReference>
<dbReference type="OMA" id="TRYKLEY"/>
<keyword evidence="5" id="KW-0723">Serine/threonine-protein kinase</keyword>
<comment type="subcellular location">
    <subcellularLocation>
        <location evidence="1">Membrane</location>
        <topology evidence="1">Single-pass membrane protein</topology>
    </subcellularLocation>
</comment>
<dbReference type="Pfam" id="PF13191">
    <property type="entry name" value="AAA_16"/>
    <property type="match status" value="1"/>
</dbReference>
<dbReference type="InterPro" id="IPR008266">
    <property type="entry name" value="Tyr_kinase_AS"/>
</dbReference>
<evidence type="ECO:0000259" key="4">
    <source>
        <dbReference type="PROSITE" id="PS50125"/>
    </source>
</evidence>
<sequence>MQQPQPLLDDDVNDILQLLTIESCSGGCSFDCLKFEEKEAVEEDTCNPMSQQHLPSDIKSEPILLLLTDKKATSTMDHNNKASSSLGSAFKEDFVNFVSESTSSSYIPQQPFTTLYSKRMKDEEMVENNQSTVNEDGIKTSSEAKPTQFNHSSHHQRPHHINKGLGEEQQYKFPSSITPLSLANIHANASTNLLLTSSTLFNSSSESHGGGTISRSSSNTSMDSSSYSLLNNHHHLTTSSSPSDGFHSTLKSLENVLPPFFTPCVPPHASFNYYSEHYWGEHPLSLTSFSPILHYEKKSSLTIICRYTPQQTRNSPRRERPSSQKELIENEIYCLKVSLDKPSIPKLERDAEISRFLTNEFSQVLDPAQQVIVSTKAYLSDYFILVREFIDCVSLRSFIDRSKTYARAEPITDENFETLTDDTVTLLNEEQRVKENITILESNLTLAISICMSVAQLHHSRVCHADIRPENIIVEGPKCNIRLIDFGKSTFLPLEHPFLYTDKIIGSQMYCAPEATGKIPKPIGFHTDIYSLGFVLFELFSKEHPFTKFRTLDFVFQHLTQQPESLFQNLARRSFISANEGNLFTAATKAISRLITKAIQKSIEKRYLSIFGLKRDLVYIQNAIQLEDMEALENFQAGMNDVQTTLSIPYGVYGREEIFKKLELKLENMMESSEPTIVLLGGYSGIGKSCIVKEFRTRSKTAIQFFEAKYDQHMNVPYYAIISICKQIIGDVLGESESVIKDFRFQLGTLINSDQLEMLSDAIPDMSYLFTTNATKKHTSPSMGDQNGERMKLFSQGIIHLFSVYTHLKKKRLCIFLDDLQWTDFDSMKLLKEILGTGSCDTVPLLIIGAYRNNEVGKDHPLFYFLENLKLKVNIEEIEVVELTEDQSNMIVSESLRKNRAETEELTKILFSRTNGNPFFLKQLLAGLFKDGSIYFDTQTDTITWDKKKIENAEYSENVIDYLLGHLEKLPKQTQDILAFASCFGNKFSNEDMLHLLNQQQEEKIDLMQLKERLNYAVKEGWISNINSGNLRFNHDRLQQAAYESLPLNERLRIHYTYGKQLLKKAEEDDSLEERLFDIVVQLNHKHNDPAFLENRDERRLLIDLNNRAAKKALETSSTDKAIGFVYIARQILEHEPDCWSEETYKLAFESLLIVGNCNYSVNIELATSLFMEAIQKAQNKTDLYEACNHGLMAYLSQGKYEDVFKILTDHVFTTYEELNFLTQEHTVESLTTWILNKMKYMKEHVLVNFTQKSDILNLPDIDDLEKWHLICLLTQSCPAVFHMNNSLSKHYFMIMILISSDIVLNNGITPLSPLLISVFAWSWCNFEFYPQMNMFLEAGLEMEKTRFRNEHELASCTLMKLMSYYFSPTINPLEVWNISEEAFLLSVKSKNKHYGGFSILWYPFHHLFYSHGDVKTSIGLSLNSIEIFKRNGNVMLMDASKMILELKYVLSGDVDHYLPTYVSQVKEYPFFRQMHYSFKGISLYFQNDIEKSFKCMEKSYDFREDSVGMCSSWIDLIFLGLISAIFLRSAQEKIEKAQEILKYSIERLEMISQANSSVFLAPLEFIRAETLYSEYCRTGVENTRKIISHYRKSYIMAEKERNTFLARLINLRTGEFYNSLGMDDGISGNYFLRAMESFEQFGASIVVDYILENYSGHIDGYSSFSNRNPEQVFSNTSLSDETTDHSLAGVTKSRISESTELDFREIFISILPILSEQTLSPRCCLILKRDSTVYVDAEFNADLNSIEALSSTKQFENSDLDKFSDLFPLKMIHRTLRSRTEQQLVWNDNEKEYYFVKNVVASALSIPIMKKKTVIGCIYLENKETKDVFTTEKINLAKLIISISLDNAGIFTSINKSYARFLPAEFLKLLGKSHVTKVRLGDAVSREMTVLFSDIYGFTEIMEGLSAKDGFAFINLLLKSIAPPISRNSGFIDKFVGDGILALFIEPQGAVTAALEMISELEVFNSRNNTNVKLGVGLHHGIVQLGTIGYEQRLDATVISDTVNTASRCESLTRTFHSHILVTKPVMDAVTVPHSVISTELGKFMLKGKHIPHQIYNIASKSWKGSGSAKEFALLSKVIDLFSRSEFTESFALAETILKNTKNNTIIAACNMYKEASTLYGSVVLPSEWQGEIRLTKDGEVREYFSK</sequence>
<dbReference type="eggNOG" id="KOG1023">
    <property type="taxonomic scope" value="Eukaryota"/>
</dbReference>
<gene>
    <name evidence="5" type="ORF">NAEGRDRAFT_81356</name>
</gene>
<reference evidence="5 6" key="1">
    <citation type="journal article" date="2010" name="Cell">
        <title>The genome of Naegleria gruberi illuminates early eukaryotic versatility.</title>
        <authorList>
            <person name="Fritz-Laylin L.K."/>
            <person name="Prochnik S.E."/>
            <person name="Ginger M.L."/>
            <person name="Dacks J.B."/>
            <person name="Carpenter M.L."/>
            <person name="Field M.C."/>
            <person name="Kuo A."/>
            <person name="Paredez A."/>
            <person name="Chapman J."/>
            <person name="Pham J."/>
            <person name="Shu S."/>
            <person name="Neupane R."/>
            <person name="Cipriano M."/>
            <person name="Mancuso J."/>
            <person name="Tu H."/>
            <person name="Salamov A."/>
            <person name="Lindquist E."/>
            <person name="Shapiro H."/>
            <person name="Lucas S."/>
            <person name="Grigoriev I.V."/>
            <person name="Cande W.Z."/>
            <person name="Fulton C."/>
            <person name="Rokhsar D.S."/>
            <person name="Dawson S.C."/>
        </authorList>
    </citation>
    <scope>NUCLEOTIDE SEQUENCE [LARGE SCALE GENOMIC DNA]</scope>
    <source>
        <strain evidence="5 6">NEG-M</strain>
    </source>
</reference>
<evidence type="ECO:0000256" key="1">
    <source>
        <dbReference type="ARBA" id="ARBA00004167"/>
    </source>
</evidence>
<dbReference type="VEuPathDB" id="AmoebaDB:NAEGRDRAFT_81356"/>
<evidence type="ECO:0000259" key="3">
    <source>
        <dbReference type="PROSITE" id="PS50011"/>
    </source>
</evidence>
<evidence type="ECO:0000313" key="5">
    <source>
        <dbReference type="EMBL" id="EFC39209.1"/>
    </source>
</evidence>
<dbReference type="Gene3D" id="1.10.510.10">
    <property type="entry name" value="Transferase(Phosphotransferase) domain 1"/>
    <property type="match status" value="1"/>
</dbReference>
<dbReference type="Gene3D" id="3.30.70.1230">
    <property type="entry name" value="Nucleotide cyclase"/>
    <property type="match status" value="1"/>
</dbReference>
<feature type="compositionally biased region" description="Low complexity" evidence="2">
    <location>
        <begin position="214"/>
        <end position="226"/>
    </location>
</feature>
<dbReference type="InterPro" id="IPR027417">
    <property type="entry name" value="P-loop_NTPase"/>
</dbReference>
<dbReference type="SUPFAM" id="SSF55781">
    <property type="entry name" value="GAF domain-like"/>
    <property type="match status" value="1"/>
</dbReference>